<dbReference type="RefSeq" id="WP_344043711.1">
    <property type="nucleotide sequence ID" value="NZ_BAAAPB010000001.1"/>
</dbReference>
<keyword evidence="7" id="KW-1185">Reference proteome</keyword>
<evidence type="ECO:0000256" key="1">
    <source>
        <dbReference type="ARBA" id="ARBA00022491"/>
    </source>
</evidence>
<keyword evidence="1" id="KW-0678">Repressor</keyword>
<evidence type="ECO:0000313" key="6">
    <source>
        <dbReference type="EMBL" id="GAA1955594.1"/>
    </source>
</evidence>
<keyword evidence="3 6" id="KW-0238">DNA-binding</keyword>
<evidence type="ECO:0000256" key="4">
    <source>
        <dbReference type="ARBA" id="ARBA00023163"/>
    </source>
</evidence>
<dbReference type="EMBL" id="BAAAPB010000001">
    <property type="protein sequence ID" value="GAA1955594.1"/>
    <property type="molecule type" value="Genomic_DNA"/>
</dbReference>
<feature type="domain" description="HTH lacI-type" evidence="5">
    <location>
        <begin position="11"/>
        <end position="65"/>
    </location>
</feature>
<evidence type="ECO:0000259" key="5">
    <source>
        <dbReference type="PROSITE" id="PS50932"/>
    </source>
</evidence>
<dbReference type="CDD" id="cd06288">
    <property type="entry name" value="PBP1_sucrose_transcription_regulator"/>
    <property type="match status" value="1"/>
</dbReference>
<keyword evidence="2" id="KW-0805">Transcription regulation</keyword>
<keyword evidence="4" id="KW-0804">Transcription</keyword>
<dbReference type="SMART" id="SM00354">
    <property type="entry name" value="HTH_LACI"/>
    <property type="match status" value="1"/>
</dbReference>
<dbReference type="InterPro" id="IPR028082">
    <property type="entry name" value="Peripla_BP_I"/>
</dbReference>
<proteinExistence type="predicted"/>
<gene>
    <name evidence="6" type="ORF">GCM10009798_13550</name>
</gene>
<dbReference type="SUPFAM" id="SSF47413">
    <property type="entry name" value="lambda repressor-like DNA-binding domains"/>
    <property type="match status" value="1"/>
</dbReference>
<dbReference type="GO" id="GO:0003677">
    <property type="term" value="F:DNA binding"/>
    <property type="evidence" value="ECO:0007669"/>
    <property type="project" value="UniProtKB-KW"/>
</dbReference>
<dbReference type="PANTHER" id="PTHR30146:SF148">
    <property type="entry name" value="HTH-TYPE TRANSCRIPTIONAL REPRESSOR PURR-RELATED"/>
    <property type="match status" value="1"/>
</dbReference>
<protein>
    <submittedName>
        <fullName evidence="6">LacI family DNA-binding transcriptional regulator</fullName>
    </submittedName>
</protein>
<name>A0ABN2QNQ0_9ACTN</name>
<sequence>MAGERDVQRRVGIRDVAAAAGVSPATVSQAFNGSRPVHEETRSRIVAAATALGYVPDPSARGLRLRRTGLIGLLGDHVVTTPYAGRLVLGAADALEEQGLALVAVDSLGDPDRELRLLAMLRQRNVEGVLYARMWHQFVTPPMLPGIPLAVVNAATESSDVPVVAPDEEAVGTVAAEYLLARGHRRIAFAQTVDGVPASTGREHGFRRALEAAGIAGEPLLARSASTAAGGRASGAVLLDRADRPTAVFCFNDQIAMGVYQAAAGLGLSVPEDVSVIGVDDLPLVADALLPGLTTIALPHEQMGRWAAGQLLAQISDPDHPVERALVECRLVERDSVTPPAR</sequence>
<dbReference type="CDD" id="cd01392">
    <property type="entry name" value="HTH_LacI"/>
    <property type="match status" value="1"/>
</dbReference>
<dbReference type="Pfam" id="PF13377">
    <property type="entry name" value="Peripla_BP_3"/>
    <property type="match status" value="1"/>
</dbReference>
<dbReference type="InterPro" id="IPR046335">
    <property type="entry name" value="LacI/GalR-like_sensor"/>
</dbReference>
<dbReference type="InterPro" id="IPR010982">
    <property type="entry name" value="Lambda_DNA-bd_dom_sf"/>
</dbReference>
<dbReference type="PROSITE" id="PS50932">
    <property type="entry name" value="HTH_LACI_2"/>
    <property type="match status" value="1"/>
</dbReference>
<organism evidence="6 7">
    <name type="scientific">Nocardioides panacihumi</name>
    <dbReference type="NCBI Taxonomy" id="400774"/>
    <lineage>
        <taxon>Bacteria</taxon>
        <taxon>Bacillati</taxon>
        <taxon>Actinomycetota</taxon>
        <taxon>Actinomycetes</taxon>
        <taxon>Propionibacteriales</taxon>
        <taxon>Nocardioidaceae</taxon>
        <taxon>Nocardioides</taxon>
    </lineage>
</organism>
<dbReference type="InterPro" id="IPR000843">
    <property type="entry name" value="HTH_LacI"/>
</dbReference>
<dbReference type="Gene3D" id="3.40.50.2300">
    <property type="match status" value="2"/>
</dbReference>
<dbReference type="SUPFAM" id="SSF53822">
    <property type="entry name" value="Periplasmic binding protein-like I"/>
    <property type="match status" value="1"/>
</dbReference>
<evidence type="ECO:0000256" key="2">
    <source>
        <dbReference type="ARBA" id="ARBA00023015"/>
    </source>
</evidence>
<evidence type="ECO:0000313" key="7">
    <source>
        <dbReference type="Proteomes" id="UP001500571"/>
    </source>
</evidence>
<dbReference type="Proteomes" id="UP001500571">
    <property type="component" value="Unassembled WGS sequence"/>
</dbReference>
<accession>A0ABN2QNQ0</accession>
<comment type="caution">
    <text evidence="6">The sequence shown here is derived from an EMBL/GenBank/DDBJ whole genome shotgun (WGS) entry which is preliminary data.</text>
</comment>
<dbReference type="PANTHER" id="PTHR30146">
    <property type="entry name" value="LACI-RELATED TRANSCRIPTIONAL REPRESSOR"/>
    <property type="match status" value="1"/>
</dbReference>
<dbReference type="Gene3D" id="1.10.260.40">
    <property type="entry name" value="lambda repressor-like DNA-binding domains"/>
    <property type="match status" value="1"/>
</dbReference>
<evidence type="ECO:0000256" key="3">
    <source>
        <dbReference type="ARBA" id="ARBA00023125"/>
    </source>
</evidence>
<dbReference type="Pfam" id="PF00356">
    <property type="entry name" value="LacI"/>
    <property type="match status" value="1"/>
</dbReference>
<reference evidence="6 7" key="1">
    <citation type="journal article" date="2019" name="Int. J. Syst. Evol. Microbiol.">
        <title>The Global Catalogue of Microorganisms (GCM) 10K type strain sequencing project: providing services to taxonomists for standard genome sequencing and annotation.</title>
        <authorList>
            <consortium name="The Broad Institute Genomics Platform"/>
            <consortium name="The Broad Institute Genome Sequencing Center for Infectious Disease"/>
            <person name="Wu L."/>
            <person name="Ma J."/>
        </authorList>
    </citation>
    <scope>NUCLEOTIDE SEQUENCE [LARGE SCALE GENOMIC DNA]</scope>
    <source>
        <strain evidence="6 7">JCM 15309</strain>
    </source>
</reference>